<dbReference type="PRINTS" id="PR00455">
    <property type="entry name" value="HTHTETR"/>
</dbReference>
<evidence type="ECO:0000259" key="3">
    <source>
        <dbReference type="PROSITE" id="PS50977"/>
    </source>
</evidence>
<dbReference type="Gene3D" id="1.10.357.10">
    <property type="entry name" value="Tetracycline Repressor, domain 2"/>
    <property type="match status" value="1"/>
</dbReference>
<evidence type="ECO:0000256" key="2">
    <source>
        <dbReference type="PROSITE-ProRule" id="PRU00335"/>
    </source>
</evidence>
<accession>A0ABY8ECB9</accession>
<dbReference type="PROSITE" id="PS50977">
    <property type="entry name" value="HTH_TETR_2"/>
    <property type="match status" value="1"/>
</dbReference>
<feature type="domain" description="HTH tetR-type" evidence="3">
    <location>
        <begin position="7"/>
        <end position="67"/>
    </location>
</feature>
<evidence type="ECO:0000313" key="5">
    <source>
        <dbReference type="Proteomes" id="UP001222800"/>
    </source>
</evidence>
<dbReference type="RefSeq" id="WP_277732523.1">
    <property type="nucleotide sequence ID" value="NZ_CP120733.1"/>
</dbReference>
<proteinExistence type="predicted"/>
<dbReference type="SUPFAM" id="SSF46689">
    <property type="entry name" value="Homeodomain-like"/>
    <property type="match status" value="1"/>
</dbReference>
<keyword evidence="1 2" id="KW-0238">DNA-binding</keyword>
<evidence type="ECO:0000313" key="4">
    <source>
        <dbReference type="EMBL" id="WFD10556.1"/>
    </source>
</evidence>
<evidence type="ECO:0000256" key="1">
    <source>
        <dbReference type="ARBA" id="ARBA00023125"/>
    </source>
</evidence>
<dbReference type="InterPro" id="IPR009057">
    <property type="entry name" value="Homeodomain-like_sf"/>
</dbReference>
<feature type="DNA-binding region" description="H-T-H motif" evidence="2">
    <location>
        <begin position="30"/>
        <end position="49"/>
    </location>
</feature>
<dbReference type="EMBL" id="CP120733">
    <property type="protein sequence ID" value="WFD10556.1"/>
    <property type="molecule type" value="Genomic_DNA"/>
</dbReference>
<protein>
    <submittedName>
        <fullName evidence="4">TetR/AcrR family transcriptional regulator</fullName>
    </submittedName>
</protein>
<dbReference type="InterPro" id="IPR050624">
    <property type="entry name" value="HTH-type_Tx_Regulator"/>
</dbReference>
<reference evidence="4 5" key="1">
    <citation type="submission" date="2023-03" db="EMBL/GenBank/DDBJ databases">
        <title>Complete genome sequence of Tepidibacter sp. SWIR-1, isolated from a deep-sea hydrothermal vent.</title>
        <authorList>
            <person name="Li X."/>
        </authorList>
    </citation>
    <scope>NUCLEOTIDE SEQUENCE [LARGE SCALE GENOMIC DNA]</scope>
    <source>
        <strain evidence="4 5">SWIR-1</strain>
    </source>
</reference>
<keyword evidence="5" id="KW-1185">Reference proteome</keyword>
<dbReference type="PANTHER" id="PTHR43479:SF11">
    <property type="entry name" value="ACREF_ENVCD OPERON REPRESSOR-RELATED"/>
    <property type="match status" value="1"/>
</dbReference>
<dbReference type="PANTHER" id="PTHR43479">
    <property type="entry name" value="ACREF/ENVCD OPERON REPRESSOR-RELATED"/>
    <property type="match status" value="1"/>
</dbReference>
<dbReference type="Proteomes" id="UP001222800">
    <property type="component" value="Chromosome"/>
</dbReference>
<gene>
    <name evidence="4" type="ORF">P4S50_00350</name>
</gene>
<dbReference type="InterPro" id="IPR001647">
    <property type="entry name" value="HTH_TetR"/>
</dbReference>
<sequence>MATKKGTDTKEKIFNAALKVFAKKGFSAATTAEIAEEAGVAQGTIFRYYKTKKDILRGVMIEYVDKFDEFADFDSIQKIIEDNAEKPLDEILKLIVLNRYKAFKKNFHISKVIHYEMQFHDDIMDMHLKKCKEKEGLVMKHILQHIDIDEDKYKKLGQKSLSIIFTSMMFGMFFQRLNGVRGNDEIPIEKEIDIIIDVFFNGILKR</sequence>
<name>A0ABY8ECB9_9FIRM</name>
<dbReference type="Pfam" id="PF00440">
    <property type="entry name" value="TetR_N"/>
    <property type="match status" value="1"/>
</dbReference>
<organism evidence="4 5">
    <name type="scientific">Tepidibacter hydrothermalis</name>
    <dbReference type="NCBI Taxonomy" id="3036126"/>
    <lineage>
        <taxon>Bacteria</taxon>
        <taxon>Bacillati</taxon>
        <taxon>Bacillota</taxon>
        <taxon>Clostridia</taxon>
        <taxon>Peptostreptococcales</taxon>
        <taxon>Peptostreptococcaceae</taxon>
        <taxon>Tepidibacter</taxon>
    </lineage>
</organism>